<feature type="compositionally biased region" description="Basic and acidic residues" evidence="1">
    <location>
        <begin position="254"/>
        <end position="272"/>
    </location>
</feature>
<proteinExistence type="predicted"/>
<keyword evidence="2" id="KW-0732">Signal</keyword>
<protein>
    <submittedName>
        <fullName evidence="3">Uncharacterized protein</fullName>
    </submittedName>
</protein>
<feature type="signal peptide" evidence="2">
    <location>
        <begin position="1"/>
        <end position="20"/>
    </location>
</feature>
<dbReference type="EMBL" id="CAKLBY020000087">
    <property type="protein sequence ID" value="CAK7925591.1"/>
    <property type="molecule type" value="Genomic_DNA"/>
</dbReference>
<evidence type="ECO:0000256" key="2">
    <source>
        <dbReference type="SAM" id="SignalP"/>
    </source>
</evidence>
<comment type="caution">
    <text evidence="3">The sequence shown here is derived from an EMBL/GenBank/DDBJ whole genome shotgun (WGS) entry which is preliminary data.</text>
</comment>
<sequence>MIKCLLLFLLLLSAVAVSDALLALAASTLSHGTTSDQEEAMESKVRVERALNSSEGTAASVGEERVSRRFFPPLEIRVGAGWKNRNHHAARIRKKYADWRKAMDARVGKEVMSQVEAAIREGTAARKQAKAAWVQYKASLMQEFQAFEKAADARMQQVSDWEKMDATWLTNDARRDEIVESLKTIKALWSELIKASAEVDRTWSKLEQASTTTEADWGKKEGVWNNAAQASIILQKRFSKLEKGSKKLSATWSKVEEASKKVDADRREKYAA</sequence>
<evidence type="ECO:0000256" key="1">
    <source>
        <dbReference type="SAM" id="MobiDB-lite"/>
    </source>
</evidence>
<evidence type="ECO:0000313" key="3">
    <source>
        <dbReference type="EMBL" id="CAK7925591.1"/>
    </source>
</evidence>
<name>A0AAV1TTA1_9STRA</name>
<accession>A0AAV1TTA1</accession>
<reference evidence="3" key="1">
    <citation type="submission" date="2024-01" db="EMBL/GenBank/DDBJ databases">
        <authorList>
            <person name="Webb A."/>
        </authorList>
    </citation>
    <scope>NUCLEOTIDE SEQUENCE</scope>
    <source>
        <strain evidence="3">Pm1</strain>
    </source>
</reference>
<feature type="chain" id="PRO_5043954115" evidence="2">
    <location>
        <begin position="21"/>
        <end position="272"/>
    </location>
</feature>
<feature type="region of interest" description="Disordered" evidence="1">
    <location>
        <begin position="243"/>
        <end position="272"/>
    </location>
</feature>
<dbReference type="AlphaFoldDB" id="A0AAV1TTA1"/>
<evidence type="ECO:0000313" key="4">
    <source>
        <dbReference type="Proteomes" id="UP001162060"/>
    </source>
</evidence>
<organism evidence="3 4">
    <name type="scientific">Peronospora matthiolae</name>
    <dbReference type="NCBI Taxonomy" id="2874970"/>
    <lineage>
        <taxon>Eukaryota</taxon>
        <taxon>Sar</taxon>
        <taxon>Stramenopiles</taxon>
        <taxon>Oomycota</taxon>
        <taxon>Peronosporomycetes</taxon>
        <taxon>Peronosporales</taxon>
        <taxon>Peronosporaceae</taxon>
        <taxon>Peronospora</taxon>
    </lineage>
</organism>
<gene>
    <name evidence="3" type="ORF">PM001_LOCUS10741</name>
</gene>
<dbReference type="Proteomes" id="UP001162060">
    <property type="component" value="Unassembled WGS sequence"/>
</dbReference>